<dbReference type="AlphaFoldDB" id="A0AAN6J2G3"/>
<evidence type="ECO:0000259" key="4">
    <source>
        <dbReference type="PROSITE" id="PS51987"/>
    </source>
</evidence>
<dbReference type="InterPro" id="IPR014746">
    <property type="entry name" value="Gln_synth/guanido_kin_cat_dom"/>
</dbReference>
<dbReference type="InterPro" id="IPR008146">
    <property type="entry name" value="Gln_synth_cat_dom"/>
</dbReference>
<evidence type="ECO:0000256" key="2">
    <source>
        <dbReference type="PROSITE-ProRule" id="PRU01331"/>
    </source>
</evidence>
<dbReference type="GO" id="GO:0004356">
    <property type="term" value="F:glutamine synthetase activity"/>
    <property type="evidence" value="ECO:0007669"/>
    <property type="project" value="InterPro"/>
</dbReference>
<name>A0AAN6J2G3_EXODE</name>
<keyword evidence="1" id="KW-0436">Ligase</keyword>
<feature type="domain" description="GS catalytic" evidence="4">
    <location>
        <begin position="125"/>
        <end position="448"/>
    </location>
</feature>
<dbReference type="SUPFAM" id="SSF55931">
    <property type="entry name" value="Glutamine synthetase/guanido kinase"/>
    <property type="match status" value="1"/>
</dbReference>
<dbReference type="EMBL" id="JAJGCB010000001">
    <property type="protein sequence ID" value="KAJ8995446.1"/>
    <property type="molecule type" value="Genomic_DNA"/>
</dbReference>
<dbReference type="SMART" id="SM01230">
    <property type="entry name" value="Gln-synt_C"/>
    <property type="match status" value="1"/>
</dbReference>
<evidence type="ECO:0000256" key="1">
    <source>
        <dbReference type="ARBA" id="ARBA00022598"/>
    </source>
</evidence>
<comment type="similarity">
    <text evidence="2 3">Belongs to the glutamine synthetase family.</text>
</comment>
<dbReference type="PANTHER" id="PTHR43785:SF2">
    <property type="entry name" value="TYPE-1 GLUTAMINE SYNTHETASE 1"/>
    <property type="match status" value="1"/>
</dbReference>
<protein>
    <recommendedName>
        <fullName evidence="4">GS catalytic domain-containing protein</fullName>
    </recommendedName>
</protein>
<dbReference type="Pfam" id="PF00120">
    <property type="entry name" value="Gln-synt_C"/>
    <property type="match status" value="1"/>
</dbReference>
<comment type="caution">
    <text evidence="5">The sequence shown here is derived from an EMBL/GenBank/DDBJ whole genome shotgun (WGS) entry which is preliminary data.</text>
</comment>
<evidence type="ECO:0000313" key="5">
    <source>
        <dbReference type="EMBL" id="KAJ8995446.1"/>
    </source>
</evidence>
<accession>A0AAN6J2G3</accession>
<dbReference type="Gene3D" id="3.30.590.10">
    <property type="entry name" value="Glutamine synthetase/guanido kinase, catalytic domain"/>
    <property type="match status" value="1"/>
</dbReference>
<reference evidence="5" key="1">
    <citation type="submission" date="2023-01" db="EMBL/GenBank/DDBJ databases">
        <title>Exophiala dermititidis isolated from Cystic Fibrosis Patient.</title>
        <authorList>
            <person name="Kurbessoian T."/>
            <person name="Crocker A."/>
            <person name="Murante D."/>
            <person name="Hogan D.A."/>
            <person name="Stajich J.E."/>
        </authorList>
    </citation>
    <scope>NUCLEOTIDE SEQUENCE</scope>
    <source>
        <strain evidence="5">Ex8</strain>
    </source>
</reference>
<gene>
    <name evidence="5" type="ORF">HRR80_000218</name>
</gene>
<evidence type="ECO:0000256" key="3">
    <source>
        <dbReference type="RuleBase" id="RU000384"/>
    </source>
</evidence>
<proteinExistence type="inferred from homology"/>
<dbReference type="Proteomes" id="UP001161757">
    <property type="component" value="Unassembled WGS sequence"/>
</dbReference>
<dbReference type="PANTHER" id="PTHR43785">
    <property type="entry name" value="GAMMA-GLUTAMYLPUTRESCINE SYNTHETASE"/>
    <property type="match status" value="1"/>
</dbReference>
<evidence type="ECO:0000313" key="6">
    <source>
        <dbReference type="Proteomes" id="UP001161757"/>
    </source>
</evidence>
<dbReference type="PROSITE" id="PS51987">
    <property type="entry name" value="GS_CATALYTIC"/>
    <property type="match status" value="1"/>
</dbReference>
<organism evidence="5 6">
    <name type="scientific">Exophiala dermatitidis</name>
    <name type="common">Black yeast-like fungus</name>
    <name type="synonym">Wangiella dermatitidis</name>
    <dbReference type="NCBI Taxonomy" id="5970"/>
    <lineage>
        <taxon>Eukaryota</taxon>
        <taxon>Fungi</taxon>
        <taxon>Dikarya</taxon>
        <taxon>Ascomycota</taxon>
        <taxon>Pezizomycotina</taxon>
        <taxon>Eurotiomycetes</taxon>
        <taxon>Chaetothyriomycetidae</taxon>
        <taxon>Chaetothyriales</taxon>
        <taxon>Herpotrichiellaceae</taxon>
        <taxon>Exophiala</taxon>
    </lineage>
</organism>
<sequence>MKEQLSLTASSPKAFDDAANRQQLHGVSFIRYQWLDLLGILRTRVLSKSYASKMLHDSKFLSVGPAALYCSYVDEPDTTPRSAASTIRPDWRSLLPCTYYPHASHASVMCYVHEGVDNMQMKRDPRSVLDEVVQRAQSLHGIEYLVGFELEFVVLQKSKDDSKQWETLDAVAGWSTAAALHGEITPILEKICHQLQDAGNGITVCQFHTESSQGMFEIVTGPLPPREAVDALVFATEAIKATFLTHGYKATFFPKSGSGHTGQHLHLSIQNPKPHHETQFLAGLLAHLPAVCAFTMPNPDSYGRVEDFAGATGTWVSWGTELRDVPIRKTDATHWEIRCADGTANMYLGLAAVLHAGQLGLENSLELTIQDATEAPGTNEVIRLQRNITQRLPRSLLEAVSALYEDEALYTALGGELCAKYLRHKTLEAKIQGMLSEEERRATCIQFW</sequence>